<evidence type="ECO:0000313" key="1">
    <source>
        <dbReference type="EMBL" id="KAF8438920.1"/>
    </source>
</evidence>
<proteinExistence type="predicted"/>
<gene>
    <name evidence="1" type="ORF">L210DRAFT_57362</name>
</gene>
<dbReference type="Proteomes" id="UP001194468">
    <property type="component" value="Unassembled WGS sequence"/>
</dbReference>
<reference evidence="1" key="2">
    <citation type="journal article" date="2020" name="Nat. Commun.">
        <title>Large-scale genome sequencing of mycorrhizal fungi provides insights into the early evolution of symbiotic traits.</title>
        <authorList>
            <person name="Miyauchi S."/>
            <person name="Kiss E."/>
            <person name="Kuo A."/>
            <person name="Drula E."/>
            <person name="Kohler A."/>
            <person name="Sanchez-Garcia M."/>
            <person name="Morin E."/>
            <person name="Andreopoulos B."/>
            <person name="Barry K.W."/>
            <person name="Bonito G."/>
            <person name="Buee M."/>
            <person name="Carver A."/>
            <person name="Chen C."/>
            <person name="Cichocki N."/>
            <person name="Clum A."/>
            <person name="Culley D."/>
            <person name="Crous P.W."/>
            <person name="Fauchery L."/>
            <person name="Girlanda M."/>
            <person name="Hayes R.D."/>
            <person name="Keri Z."/>
            <person name="LaButti K."/>
            <person name="Lipzen A."/>
            <person name="Lombard V."/>
            <person name="Magnuson J."/>
            <person name="Maillard F."/>
            <person name="Murat C."/>
            <person name="Nolan M."/>
            <person name="Ohm R.A."/>
            <person name="Pangilinan J."/>
            <person name="Pereira M.F."/>
            <person name="Perotto S."/>
            <person name="Peter M."/>
            <person name="Pfister S."/>
            <person name="Riley R."/>
            <person name="Sitrit Y."/>
            <person name="Stielow J.B."/>
            <person name="Szollosi G."/>
            <person name="Zifcakova L."/>
            <person name="Stursova M."/>
            <person name="Spatafora J.W."/>
            <person name="Tedersoo L."/>
            <person name="Vaario L.M."/>
            <person name="Yamada A."/>
            <person name="Yan M."/>
            <person name="Wang P."/>
            <person name="Xu J."/>
            <person name="Bruns T."/>
            <person name="Baldrian P."/>
            <person name="Vilgalys R."/>
            <person name="Dunand C."/>
            <person name="Henrissat B."/>
            <person name="Grigoriev I.V."/>
            <person name="Hibbett D."/>
            <person name="Nagy L.G."/>
            <person name="Martin F.M."/>
        </authorList>
    </citation>
    <scope>NUCLEOTIDE SEQUENCE</scope>
    <source>
        <strain evidence="1">BED1</strain>
    </source>
</reference>
<sequence>MQTTTGMRAFRLVQLHVPVRCLSTTSKNCLGICHLCVLQWVMAQVARVHLRHRERPMWGIRSISLSFMKRDSVYQQRT</sequence>
<name>A0AAD4BT45_BOLED</name>
<dbReference type="EMBL" id="WHUW01000015">
    <property type="protein sequence ID" value="KAF8438920.1"/>
    <property type="molecule type" value="Genomic_DNA"/>
</dbReference>
<protein>
    <submittedName>
        <fullName evidence="1">Uncharacterized protein</fullName>
    </submittedName>
</protein>
<reference evidence="1" key="1">
    <citation type="submission" date="2019-10" db="EMBL/GenBank/DDBJ databases">
        <authorList>
            <consortium name="DOE Joint Genome Institute"/>
            <person name="Kuo A."/>
            <person name="Miyauchi S."/>
            <person name="Kiss E."/>
            <person name="Drula E."/>
            <person name="Kohler A."/>
            <person name="Sanchez-Garcia M."/>
            <person name="Andreopoulos B."/>
            <person name="Barry K.W."/>
            <person name="Bonito G."/>
            <person name="Buee M."/>
            <person name="Carver A."/>
            <person name="Chen C."/>
            <person name="Cichocki N."/>
            <person name="Clum A."/>
            <person name="Culley D."/>
            <person name="Crous P.W."/>
            <person name="Fauchery L."/>
            <person name="Girlanda M."/>
            <person name="Hayes R."/>
            <person name="Keri Z."/>
            <person name="LaButti K."/>
            <person name="Lipzen A."/>
            <person name="Lombard V."/>
            <person name="Magnuson J."/>
            <person name="Maillard F."/>
            <person name="Morin E."/>
            <person name="Murat C."/>
            <person name="Nolan M."/>
            <person name="Ohm R."/>
            <person name="Pangilinan J."/>
            <person name="Pereira M."/>
            <person name="Perotto S."/>
            <person name="Peter M."/>
            <person name="Riley R."/>
            <person name="Sitrit Y."/>
            <person name="Stielow B."/>
            <person name="Szollosi G."/>
            <person name="Zifcakova L."/>
            <person name="Stursova M."/>
            <person name="Spatafora J.W."/>
            <person name="Tedersoo L."/>
            <person name="Vaario L.-M."/>
            <person name="Yamada A."/>
            <person name="Yan M."/>
            <person name="Wang P."/>
            <person name="Xu J."/>
            <person name="Bruns T."/>
            <person name="Baldrian P."/>
            <person name="Vilgalys R."/>
            <person name="Henrissat B."/>
            <person name="Grigoriev I.V."/>
            <person name="Hibbett D."/>
            <person name="Nagy L.G."/>
            <person name="Martin F.M."/>
        </authorList>
    </citation>
    <scope>NUCLEOTIDE SEQUENCE</scope>
    <source>
        <strain evidence="1">BED1</strain>
    </source>
</reference>
<dbReference type="AlphaFoldDB" id="A0AAD4BT45"/>
<evidence type="ECO:0000313" key="2">
    <source>
        <dbReference type="Proteomes" id="UP001194468"/>
    </source>
</evidence>
<organism evidence="1 2">
    <name type="scientific">Boletus edulis BED1</name>
    <dbReference type="NCBI Taxonomy" id="1328754"/>
    <lineage>
        <taxon>Eukaryota</taxon>
        <taxon>Fungi</taxon>
        <taxon>Dikarya</taxon>
        <taxon>Basidiomycota</taxon>
        <taxon>Agaricomycotina</taxon>
        <taxon>Agaricomycetes</taxon>
        <taxon>Agaricomycetidae</taxon>
        <taxon>Boletales</taxon>
        <taxon>Boletineae</taxon>
        <taxon>Boletaceae</taxon>
        <taxon>Boletoideae</taxon>
        <taxon>Boletus</taxon>
    </lineage>
</organism>
<keyword evidence="2" id="KW-1185">Reference proteome</keyword>
<accession>A0AAD4BT45</accession>
<comment type="caution">
    <text evidence="1">The sequence shown here is derived from an EMBL/GenBank/DDBJ whole genome shotgun (WGS) entry which is preliminary data.</text>
</comment>